<name>A0A177B9G4_9BILA</name>
<protein>
    <submittedName>
        <fullName evidence="1">Uncharacterized protein</fullName>
    </submittedName>
</protein>
<dbReference type="EMBL" id="LWCA01000103">
    <property type="protein sequence ID" value="OAF70875.1"/>
    <property type="molecule type" value="Genomic_DNA"/>
</dbReference>
<dbReference type="AlphaFoldDB" id="A0A177B9G4"/>
<evidence type="ECO:0000313" key="1">
    <source>
        <dbReference type="EMBL" id="OAF70875.1"/>
    </source>
</evidence>
<keyword evidence="2" id="KW-1185">Reference proteome</keyword>
<organism evidence="1 2">
    <name type="scientific">Intoshia linei</name>
    <dbReference type="NCBI Taxonomy" id="1819745"/>
    <lineage>
        <taxon>Eukaryota</taxon>
        <taxon>Metazoa</taxon>
        <taxon>Spiralia</taxon>
        <taxon>Lophotrochozoa</taxon>
        <taxon>Mesozoa</taxon>
        <taxon>Orthonectida</taxon>
        <taxon>Rhopaluridae</taxon>
        <taxon>Intoshia</taxon>
    </lineage>
</organism>
<comment type="caution">
    <text evidence="1">The sequence shown here is derived from an EMBL/GenBank/DDBJ whole genome shotgun (WGS) entry which is preliminary data.</text>
</comment>
<accession>A0A177B9G4</accession>
<sequence>MLESNSINCLKCENTSYDQDYINSRNNYLKELEVVYENLFGRGHKDDRIGFIIDNECMILTDISEFCAFVLSRPTFDRQKILDQSYIDKITKEEDAILNPFLKRYQEMIHVRNNKIFWLINQYNCGIDESIYAYYIDLFDMEQEFFFGLYSGDAGLLYFKLASYYSHISLEKATSFLYKSRKCFGFLPKTYQIHEKIDYYLNMLK</sequence>
<proteinExistence type="predicted"/>
<gene>
    <name evidence="1" type="ORF">A3Q56_01382</name>
</gene>
<evidence type="ECO:0000313" key="2">
    <source>
        <dbReference type="Proteomes" id="UP000078046"/>
    </source>
</evidence>
<dbReference type="Proteomes" id="UP000078046">
    <property type="component" value="Unassembled WGS sequence"/>
</dbReference>
<reference evidence="1 2" key="1">
    <citation type="submission" date="2016-04" db="EMBL/GenBank/DDBJ databases">
        <title>The genome of Intoshia linei affirms orthonectids as highly simplified spiralians.</title>
        <authorList>
            <person name="Mikhailov K.V."/>
            <person name="Slusarev G.S."/>
            <person name="Nikitin M.A."/>
            <person name="Logacheva M.D."/>
            <person name="Penin A."/>
            <person name="Aleoshin V."/>
            <person name="Panchin Y.V."/>
        </authorList>
    </citation>
    <scope>NUCLEOTIDE SEQUENCE [LARGE SCALE GENOMIC DNA]</scope>
    <source>
        <strain evidence="1">Intl2013</strain>
        <tissue evidence="1">Whole animal</tissue>
    </source>
</reference>